<comment type="cofactor">
    <cofactor evidence="2 15">
        <name>Mg(2+)</name>
        <dbReference type="ChEBI" id="CHEBI:18420"/>
    </cofactor>
</comment>
<dbReference type="PANTHER" id="PTHR43028">
    <property type="entry name" value="3'(2'),5'-BISPHOSPHATE NUCLEOTIDASE 1"/>
    <property type="match status" value="1"/>
</dbReference>
<dbReference type="GO" id="GO:0012505">
    <property type="term" value="C:endomembrane system"/>
    <property type="evidence" value="ECO:0007669"/>
    <property type="project" value="TreeGrafter"/>
</dbReference>
<protein>
    <recommendedName>
        <fullName evidence="6">inositol-phosphate phosphatase</fullName>
        <ecNumber evidence="6">3.1.3.25</ecNumber>
    </recommendedName>
    <alternativeName>
        <fullName evidence="14">Inositol-1(or 4)-monophosphatase 3</fullName>
    </alternativeName>
    <alternativeName>
        <fullName evidence="13">Myo-inositol monophosphatase A3</fullName>
    </alternativeName>
</protein>
<dbReference type="GO" id="GO:0008254">
    <property type="term" value="F:3'-nucleotidase activity"/>
    <property type="evidence" value="ECO:0007669"/>
    <property type="project" value="TreeGrafter"/>
</dbReference>
<evidence type="ECO:0000256" key="16">
    <source>
        <dbReference type="SAM" id="Phobius"/>
    </source>
</evidence>
<dbReference type="Gene3D" id="3.30.540.10">
    <property type="entry name" value="Fructose-1,6-Bisphosphatase, subunit A, domain 1"/>
    <property type="match status" value="1"/>
</dbReference>
<dbReference type="EC" id="3.1.3.25" evidence="6"/>
<dbReference type="OrthoDB" id="74460at2759"/>
<dbReference type="InterPro" id="IPR020550">
    <property type="entry name" value="Inositol_monophosphatase_CS"/>
</dbReference>
<evidence type="ECO:0000256" key="14">
    <source>
        <dbReference type="ARBA" id="ARBA00042949"/>
    </source>
</evidence>
<sequence>MIKQSQEQYNKMMLGSNIRLSKVSILLTVLSCMLVIIYMWDTYGVGSRSGDTQTVSLVNLLIASIEAAKRGGVMVKRVKEGKDLGEKSKGKTKEGVNDPVTQGDMLSHEQMYFSLLKMFPEVKIVSEEKSSEVPDVGDIKPINLDNTDVIEKLGSTFQSDVNIDDVTVWIDPLDATKEYTEDLRQYVTTMVCVAHKGQPVIGVIHKPFEDVTVWAWKGHGRSPIPGFKTLSDRKDFNDLNIIVSRSHQGAVKELAASAFGENSKVTAAGGAGYKALSVAQRESDAYIHNTAIKKWDICAGNALLLTMGGDMTDLAGNKIDYSPPTGPDRIGVKLTGGLVATFQNHGIIVKKIKKAMNEKKKITVA</sequence>
<dbReference type="RefSeq" id="XP_066912023.1">
    <property type="nucleotide sequence ID" value="XM_067055922.1"/>
</dbReference>
<dbReference type="PROSITE" id="PS00630">
    <property type="entry name" value="IMP_2"/>
    <property type="match status" value="1"/>
</dbReference>
<dbReference type="EnsemblMetazoa" id="CLYHEMT008265.1">
    <property type="protein sequence ID" value="CLYHEMP008265.1"/>
    <property type="gene ID" value="CLYHEMG008265"/>
</dbReference>
<dbReference type="InterPro" id="IPR000760">
    <property type="entry name" value="Inositol_monophosphatase-like"/>
</dbReference>
<name>A0A7M5WS08_9CNID</name>
<comment type="similarity">
    <text evidence="5">Belongs to the inositol monophosphatase superfamily.</text>
</comment>
<comment type="pathway">
    <text evidence="4">Polyol metabolism; myo-inositol biosynthesis; myo-inositol from D-glucose 6-phosphate: step 2/2.</text>
</comment>
<evidence type="ECO:0000256" key="8">
    <source>
        <dbReference type="ARBA" id="ARBA00022723"/>
    </source>
</evidence>
<evidence type="ECO:0000313" key="17">
    <source>
        <dbReference type="EnsemblMetazoa" id="CLYHEMP008265.1"/>
    </source>
</evidence>
<keyword evidence="10 15" id="KW-0460">Magnesium</keyword>
<evidence type="ECO:0000256" key="7">
    <source>
        <dbReference type="ARBA" id="ARBA00022692"/>
    </source>
</evidence>
<keyword evidence="18" id="KW-1185">Reference proteome</keyword>
<keyword evidence="12 16" id="KW-0472">Membrane</keyword>
<keyword evidence="11 16" id="KW-1133">Transmembrane helix</keyword>
<dbReference type="SUPFAM" id="SSF56655">
    <property type="entry name" value="Carbohydrate phosphatase"/>
    <property type="match status" value="1"/>
</dbReference>
<dbReference type="Proteomes" id="UP000594262">
    <property type="component" value="Unplaced"/>
</dbReference>
<dbReference type="GO" id="GO:0016020">
    <property type="term" value="C:membrane"/>
    <property type="evidence" value="ECO:0007669"/>
    <property type="project" value="UniProtKB-SubCell"/>
</dbReference>
<keyword evidence="9" id="KW-0378">Hydrolase</keyword>
<evidence type="ECO:0000256" key="3">
    <source>
        <dbReference type="ARBA" id="ARBA00004167"/>
    </source>
</evidence>
<dbReference type="AlphaFoldDB" id="A0A7M5WS08"/>
<evidence type="ECO:0000256" key="2">
    <source>
        <dbReference type="ARBA" id="ARBA00001946"/>
    </source>
</evidence>
<dbReference type="GO" id="GO:0046872">
    <property type="term" value="F:metal ion binding"/>
    <property type="evidence" value="ECO:0007669"/>
    <property type="project" value="UniProtKB-KW"/>
</dbReference>
<dbReference type="InterPro" id="IPR050725">
    <property type="entry name" value="CysQ/Inositol_MonoPase"/>
</dbReference>
<evidence type="ECO:0000256" key="9">
    <source>
        <dbReference type="ARBA" id="ARBA00022801"/>
    </source>
</evidence>
<keyword evidence="7 16" id="KW-0812">Transmembrane</keyword>
<evidence type="ECO:0000256" key="6">
    <source>
        <dbReference type="ARBA" id="ARBA00013106"/>
    </source>
</evidence>
<dbReference type="GeneID" id="136799233"/>
<proteinExistence type="inferred from homology"/>
<feature type="binding site" evidence="15">
    <location>
        <position position="296"/>
    </location>
    <ligand>
        <name>Mg(2+)</name>
        <dbReference type="ChEBI" id="CHEBI:18420"/>
        <label>1</label>
        <note>catalytic</note>
    </ligand>
</feature>
<reference evidence="17" key="1">
    <citation type="submission" date="2021-01" db="UniProtKB">
        <authorList>
            <consortium name="EnsemblMetazoa"/>
        </authorList>
    </citation>
    <scope>IDENTIFICATION</scope>
</reference>
<dbReference type="Gene3D" id="3.40.190.80">
    <property type="match status" value="1"/>
</dbReference>
<feature type="binding site" evidence="15">
    <location>
        <position position="173"/>
    </location>
    <ligand>
        <name>Mg(2+)</name>
        <dbReference type="ChEBI" id="CHEBI:18420"/>
        <label>1</label>
        <note>catalytic</note>
    </ligand>
</feature>
<evidence type="ECO:0000256" key="11">
    <source>
        <dbReference type="ARBA" id="ARBA00022989"/>
    </source>
</evidence>
<evidence type="ECO:0000256" key="5">
    <source>
        <dbReference type="ARBA" id="ARBA00009759"/>
    </source>
</evidence>
<feature type="binding site" evidence="15">
    <location>
        <position position="127"/>
    </location>
    <ligand>
        <name>Mg(2+)</name>
        <dbReference type="ChEBI" id="CHEBI:18420"/>
        <label>1</label>
        <note>catalytic</note>
    </ligand>
</feature>
<evidence type="ECO:0000256" key="4">
    <source>
        <dbReference type="ARBA" id="ARBA00005152"/>
    </source>
</evidence>
<evidence type="ECO:0000256" key="15">
    <source>
        <dbReference type="PIRSR" id="PIRSR600760-2"/>
    </source>
</evidence>
<evidence type="ECO:0000313" key="18">
    <source>
        <dbReference type="Proteomes" id="UP000594262"/>
    </source>
</evidence>
<dbReference type="Pfam" id="PF00459">
    <property type="entry name" value="Inositol_P"/>
    <property type="match status" value="1"/>
</dbReference>
<dbReference type="GO" id="GO:0052834">
    <property type="term" value="F:inositol monophosphate phosphatase activity"/>
    <property type="evidence" value="ECO:0007669"/>
    <property type="project" value="UniProtKB-EC"/>
</dbReference>
<dbReference type="GO" id="GO:0005737">
    <property type="term" value="C:cytoplasm"/>
    <property type="evidence" value="ECO:0007669"/>
    <property type="project" value="UniProtKB-ARBA"/>
</dbReference>
<keyword evidence="8 15" id="KW-0479">Metal-binding</keyword>
<feature type="binding site" evidence="15">
    <location>
        <position position="174"/>
    </location>
    <ligand>
        <name>Mg(2+)</name>
        <dbReference type="ChEBI" id="CHEBI:18420"/>
        <label>1</label>
        <note>catalytic</note>
    </ligand>
</feature>
<dbReference type="FunFam" id="3.30.540.10:FF:000012">
    <property type="entry name" value="Blast:Putative inositol monophosphatase 3"/>
    <property type="match status" value="1"/>
</dbReference>
<evidence type="ECO:0000256" key="10">
    <source>
        <dbReference type="ARBA" id="ARBA00022842"/>
    </source>
</evidence>
<feature type="binding site" evidence="15">
    <location>
        <position position="171"/>
    </location>
    <ligand>
        <name>Mg(2+)</name>
        <dbReference type="ChEBI" id="CHEBI:18420"/>
        <label>1</label>
        <note>catalytic</note>
    </ligand>
</feature>
<feature type="transmembrane region" description="Helical" evidence="16">
    <location>
        <begin position="20"/>
        <end position="40"/>
    </location>
</feature>
<dbReference type="GO" id="GO:0046854">
    <property type="term" value="P:phosphatidylinositol phosphate biosynthetic process"/>
    <property type="evidence" value="ECO:0007669"/>
    <property type="project" value="InterPro"/>
</dbReference>
<accession>A0A7M5WS08</accession>
<evidence type="ECO:0000256" key="1">
    <source>
        <dbReference type="ARBA" id="ARBA00001033"/>
    </source>
</evidence>
<comment type="subcellular location">
    <subcellularLocation>
        <location evidence="3">Membrane</location>
        <topology evidence="3">Single-pass membrane protein</topology>
    </subcellularLocation>
</comment>
<evidence type="ECO:0000256" key="12">
    <source>
        <dbReference type="ARBA" id="ARBA00023136"/>
    </source>
</evidence>
<comment type="catalytic activity">
    <reaction evidence="1">
        <text>a myo-inositol phosphate + H2O = myo-inositol + phosphate</text>
        <dbReference type="Rhea" id="RHEA:24056"/>
        <dbReference type="ChEBI" id="CHEBI:15377"/>
        <dbReference type="ChEBI" id="CHEBI:17268"/>
        <dbReference type="ChEBI" id="CHEBI:43474"/>
        <dbReference type="ChEBI" id="CHEBI:84139"/>
        <dbReference type="EC" id="3.1.3.25"/>
    </reaction>
</comment>
<organism evidence="17 18">
    <name type="scientific">Clytia hemisphaerica</name>
    <dbReference type="NCBI Taxonomy" id="252671"/>
    <lineage>
        <taxon>Eukaryota</taxon>
        <taxon>Metazoa</taxon>
        <taxon>Cnidaria</taxon>
        <taxon>Hydrozoa</taxon>
        <taxon>Hydroidolina</taxon>
        <taxon>Leptothecata</taxon>
        <taxon>Obeliida</taxon>
        <taxon>Clytiidae</taxon>
        <taxon>Clytia</taxon>
    </lineage>
</organism>
<dbReference type="CDD" id="cd01640">
    <property type="entry name" value="IPPase"/>
    <property type="match status" value="1"/>
</dbReference>
<dbReference type="PANTHER" id="PTHR43028:SF4">
    <property type="entry name" value="INOSITOL MONOPHOSPHATASE 3"/>
    <property type="match status" value="1"/>
</dbReference>
<evidence type="ECO:0000256" key="13">
    <source>
        <dbReference type="ARBA" id="ARBA00042119"/>
    </source>
</evidence>